<proteinExistence type="predicted"/>
<keyword evidence="2" id="KW-1185">Reference proteome</keyword>
<dbReference type="Pfam" id="PF10949">
    <property type="entry name" value="DUF2777"/>
    <property type="match status" value="1"/>
</dbReference>
<dbReference type="EMBL" id="JBHUML010000002">
    <property type="protein sequence ID" value="MFD2704496.1"/>
    <property type="molecule type" value="Genomic_DNA"/>
</dbReference>
<accession>A0ABW5SXR1</accession>
<dbReference type="InterPro" id="IPR024488">
    <property type="entry name" value="DUF2777"/>
</dbReference>
<reference evidence="2" key="1">
    <citation type="journal article" date="2019" name="Int. J. Syst. Evol. Microbiol.">
        <title>The Global Catalogue of Microorganisms (GCM) 10K type strain sequencing project: providing services to taxonomists for standard genome sequencing and annotation.</title>
        <authorList>
            <consortium name="The Broad Institute Genomics Platform"/>
            <consortium name="The Broad Institute Genome Sequencing Center for Infectious Disease"/>
            <person name="Wu L."/>
            <person name="Ma J."/>
        </authorList>
    </citation>
    <scope>NUCLEOTIDE SEQUENCE [LARGE SCALE GENOMIC DNA]</scope>
    <source>
        <strain evidence="2">KCTC 33792</strain>
    </source>
</reference>
<dbReference type="Proteomes" id="UP001597520">
    <property type="component" value="Unassembled WGS sequence"/>
</dbReference>
<name>A0ABW5SXR1_9BACI</name>
<protein>
    <submittedName>
        <fullName evidence="1">DUF2777 family protein</fullName>
    </submittedName>
</protein>
<evidence type="ECO:0000313" key="1">
    <source>
        <dbReference type="EMBL" id="MFD2704496.1"/>
    </source>
</evidence>
<sequence>MNRQEASKHIGSTVIVDQGEDGVYYGRLEEVQTPPKKTWSGKVTITGLFEVPAVHRSDVILQMKEQSIVVPGSKIDTSKDQPEENFDSTVKTALKQVIEDLHAAAAAFTSEAETWKEVKASFEEEPVTPVENNQENEEQAPAYVTYRIKKQQDHPFLYEPIYGDELELEGCPFEFEVKIQGKWHPVSHSRNFTFKDETGASVTLNEGDNVRIHTEQFQPFTILLNELEHPSRQSLLQDLENFGFSKSDLMDCHNRLLHELLQSEGTSTFKGVNFLMFQSTSSTLVVQHHYERVLKSDAQDYVYDRFEFTADNGVRRISTYTSAYSKDHES</sequence>
<gene>
    <name evidence="1" type="ORF">ACFSUB_03385</name>
</gene>
<evidence type="ECO:0000313" key="2">
    <source>
        <dbReference type="Proteomes" id="UP001597520"/>
    </source>
</evidence>
<comment type="caution">
    <text evidence="1">The sequence shown here is derived from an EMBL/GenBank/DDBJ whole genome shotgun (WGS) entry which is preliminary data.</text>
</comment>
<organism evidence="1 2">
    <name type="scientific">Salibacterium lacus</name>
    <dbReference type="NCBI Taxonomy" id="1898109"/>
    <lineage>
        <taxon>Bacteria</taxon>
        <taxon>Bacillati</taxon>
        <taxon>Bacillota</taxon>
        <taxon>Bacilli</taxon>
        <taxon>Bacillales</taxon>
        <taxon>Bacillaceae</taxon>
    </lineage>
</organism>
<dbReference type="RefSeq" id="WP_380711770.1">
    <property type="nucleotide sequence ID" value="NZ_JBHUML010000002.1"/>
</dbReference>